<evidence type="ECO:0000259" key="7">
    <source>
        <dbReference type="SMART" id="SM00385"/>
    </source>
</evidence>
<comment type="similarity">
    <text evidence="1">Belongs to the cyclin family. Cyclin D subfamily.</text>
</comment>
<evidence type="ECO:0000256" key="4">
    <source>
        <dbReference type="ARBA" id="ARBA00023306"/>
    </source>
</evidence>
<dbReference type="GO" id="GO:0051301">
    <property type="term" value="P:cell division"/>
    <property type="evidence" value="ECO:0007669"/>
    <property type="project" value="UniProtKB-KW"/>
</dbReference>
<evidence type="ECO:0000259" key="8">
    <source>
        <dbReference type="SMART" id="SM01332"/>
    </source>
</evidence>
<dbReference type="PROSITE" id="PS00292">
    <property type="entry name" value="CYCLINS"/>
    <property type="match status" value="1"/>
</dbReference>
<gene>
    <name evidence="9" type="ORF">LIER_28197</name>
</gene>
<dbReference type="FunFam" id="1.10.472.10:FF:000060">
    <property type="entry name" value="D6-type cyclin"/>
    <property type="match status" value="1"/>
</dbReference>
<feature type="region of interest" description="Disordered" evidence="6">
    <location>
        <begin position="327"/>
        <end position="350"/>
    </location>
</feature>
<evidence type="ECO:0000313" key="10">
    <source>
        <dbReference type="Proteomes" id="UP001454036"/>
    </source>
</evidence>
<dbReference type="CDD" id="cd20544">
    <property type="entry name" value="CYCLIN_AtCycD-like_rpt2"/>
    <property type="match status" value="1"/>
</dbReference>
<keyword evidence="4" id="KW-0131">Cell cycle</keyword>
<keyword evidence="9" id="KW-0808">Transferase</keyword>
<dbReference type="EMBL" id="BAABME010009298">
    <property type="protein sequence ID" value="GAA0174910.1"/>
    <property type="molecule type" value="Genomic_DNA"/>
</dbReference>
<dbReference type="Gene3D" id="1.10.472.10">
    <property type="entry name" value="Cyclin-like"/>
    <property type="match status" value="2"/>
</dbReference>
<name>A0AAV3RF74_LITER</name>
<organism evidence="9 10">
    <name type="scientific">Lithospermum erythrorhizon</name>
    <name type="common">Purple gromwell</name>
    <name type="synonym">Lithospermum officinale var. erythrorhizon</name>
    <dbReference type="NCBI Taxonomy" id="34254"/>
    <lineage>
        <taxon>Eukaryota</taxon>
        <taxon>Viridiplantae</taxon>
        <taxon>Streptophyta</taxon>
        <taxon>Embryophyta</taxon>
        <taxon>Tracheophyta</taxon>
        <taxon>Spermatophyta</taxon>
        <taxon>Magnoliopsida</taxon>
        <taxon>eudicotyledons</taxon>
        <taxon>Gunneridae</taxon>
        <taxon>Pentapetalae</taxon>
        <taxon>asterids</taxon>
        <taxon>lamiids</taxon>
        <taxon>Boraginales</taxon>
        <taxon>Boraginaceae</taxon>
        <taxon>Boraginoideae</taxon>
        <taxon>Lithospermeae</taxon>
        <taxon>Lithospermum</taxon>
    </lineage>
</organism>
<dbReference type="Pfam" id="PF02984">
    <property type="entry name" value="Cyclin_C"/>
    <property type="match status" value="1"/>
</dbReference>
<dbReference type="InterPro" id="IPR004367">
    <property type="entry name" value="Cyclin_C-dom"/>
</dbReference>
<dbReference type="SMART" id="SM00385">
    <property type="entry name" value="CYCLIN"/>
    <property type="match status" value="1"/>
</dbReference>
<accession>A0AAV3RF74</accession>
<dbReference type="Proteomes" id="UP001454036">
    <property type="component" value="Unassembled WGS sequence"/>
</dbReference>
<evidence type="ECO:0000256" key="6">
    <source>
        <dbReference type="SAM" id="MobiDB-lite"/>
    </source>
</evidence>
<dbReference type="GO" id="GO:0016301">
    <property type="term" value="F:kinase activity"/>
    <property type="evidence" value="ECO:0007669"/>
    <property type="project" value="UniProtKB-KW"/>
</dbReference>
<evidence type="ECO:0000256" key="1">
    <source>
        <dbReference type="ARBA" id="ARBA00009065"/>
    </source>
</evidence>
<keyword evidence="2" id="KW-0132">Cell division</keyword>
<feature type="compositionally biased region" description="Low complexity" evidence="6">
    <location>
        <begin position="327"/>
        <end position="337"/>
    </location>
</feature>
<comment type="caution">
    <text evidence="9">The sequence shown here is derived from an EMBL/GenBank/DDBJ whole genome shotgun (WGS) entry which is preliminary data.</text>
</comment>
<proteinExistence type="inferred from homology"/>
<dbReference type="InterPro" id="IPR006671">
    <property type="entry name" value="Cyclin_N"/>
</dbReference>
<dbReference type="AlphaFoldDB" id="A0AAV3RF74"/>
<keyword evidence="9" id="KW-0418">Kinase</keyword>
<feature type="domain" description="Cyclin-like" evidence="7">
    <location>
        <begin position="96"/>
        <end position="184"/>
    </location>
</feature>
<dbReference type="PANTHER" id="PTHR10177">
    <property type="entry name" value="CYCLINS"/>
    <property type="match status" value="1"/>
</dbReference>
<dbReference type="CDD" id="cd20543">
    <property type="entry name" value="CYCLIN_AtCycD-like_rpt1"/>
    <property type="match status" value="1"/>
</dbReference>
<protein>
    <submittedName>
        <fullName evidence="9">Kinase activator</fullName>
    </submittedName>
</protein>
<dbReference type="InterPro" id="IPR036915">
    <property type="entry name" value="Cyclin-like_sf"/>
</dbReference>
<dbReference type="InterPro" id="IPR039361">
    <property type="entry name" value="Cyclin"/>
</dbReference>
<keyword evidence="3 5" id="KW-0195">Cyclin</keyword>
<sequence>MKEMSLYHHKTQFSQQTHQLSMDALYCEEEQWDELNTIKCHTDEETNHSPQMLLEEDLFWEDEELSNLLSKEHENKLCNILVDNPSMAESRHDAIEWMLQVVGHYSFSALTAALAVNYFDKFLFSFQSHADKPWMIQLSAVSCLSLAAKVEETQVPLLLDLQVEECKYIFEAKTIQRMEILVLSTLKWKMNPVTPLSFLDFIIRRLGLVDRLSWEFLNKCERLLVAVISNCRFTCYLPSEMATATMLEVISNLRPSTLLEFQEQLLTILGINKDKVEDCCRIIKEVASTVHLNSSNKRRLTSLPGSPKGVIDVSFSSDSSNESWAFASSSSVTSSPESHPPLPKKCRRDV</sequence>
<evidence type="ECO:0000256" key="2">
    <source>
        <dbReference type="ARBA" id="ARBA00022618"/>
    </source>
</evidence>
<evidence type="ECO:0000256" key="5">
    <source>
        <dbReference type="RuleBase" id="RU000383"/>
    </source>
</evidence>
<evidence type="ECO:0000256" key="3">
    <source>
        <dbReference type="ARBA" id="ARBA00023127"/>
    </source>
</evidence>
<dbReference type="InterPro" id="IPR013763">
    <property type="entry name" value="Cyclin-like_dom"/>
</dbReference>
<dbReference type="SUPFAM" id="SSF47954">
    <property type="entry name" value="Cyclin-like"/>
    <property type="match status" value="1"/>
</dbReference>
<evidence type="ECO:0000313" key="9">
    <source>
        <dbReference type="EMBL" id="GAA0174910.1"/>
    </source>
</evidence>
<keyword evidence="10" id="KW-1185">Reference proteome</keyword>
<dbReference type="Pfam" id="PF00134">
    <property type="entry name" value="Cyclin_N"/>
    <property type="match status" value="1"/>
</dbReference>
<dbReference type="InterPro" id="IPR048258">
    <property type="entry name" value="Cyclins_cyclin-box"/>
</dbReference>
<reference evidence="9 10" key="1">
    <citation type="submission" date="2024-01" db="EMBL/GenBank/DDBJ databases">
        <title>The complete chloroplast genome sequence of Lithospermum erythrorhizon: insights into the phylogenetic relationship among Boraginaceae species and the maternal lineages of purple gromwells.</title>
        <authorList>
            <person name="Okada T."/>
            <person name="Watanabe K."/>
        </authorList>
    </citation>
    <scope>NUCLEOTIDE SEQUENCE [LARGE SCALE GENOMIC DNA]</scope>
</reference>
<feature type="domain" description="Cyclin C-terminal" evidence="8">
    <location>
        <begin position="193"/>
        <end position="319"/>
    </location>
</feature>
<dbReference type="SMART" id="SM01332">
    <property type="entry name" value="Cyclin_C"/>
    <property type="match status" value="1"/>
</dbReference>